<feature type="domain" description="Aldehyde oxidase/xanthine dehydrogenase a/b hammerhead" evidence="1">
    <location>
        <begin position="20"/>
        <end position="124"/>
    </location>
</feature>
<evidence type="ECO:0000259" key="1">
    <source>
        <dbReference type="SMART" id="SM01008"/>
    </source>
</evidence>
<dbReference type="Gene3D" id="3.30.365.10">
    <property type="entry name" value="Aldehyde oxidase/xanthine dehydrogenase, molybdopterin binding domain"/>
    <property type="match status" value="3"/>
</dbReference>
<dbReference type="InterPro" id="IPR037165">
    <property type="entry name" value="AldOxase/xan_DH_Mopterin-bd_sf"/>
</dbReference>
<dbReference type="Pfam" id="PF01315">
    <property type="entry name" value="Ald_Xan_dh_C"/>
    <property type="match status" value="1"/>
</dbReference>
<organism evidence="2 3">
    <name type="scientific">Anaerosalibacter massiliensis</name>
    <dbReference type="NCBI Taxonomy" id="1347392"/>
    <lineage>
        <taxon>Bacteria</taxon>
        <taxon>Bacillati</taxon>
        <taxon>Bacillota</taxon>
        <taxon>Tissierellia</taxon>
        <taxon>Tissierellales</taxon>
        <taxon>Sporanaerobacteraceae</taxon>
        <taxon>Anaerosalibacter</taxon>
    </lineage>
</organism>
<dbReference type="AlphaFoldDB" id="A0A9X2MK90"/>
<dbReference type="GO" id="GO:0005506">
    <property type="term" value="F:iron ion binding"/>
    <property type="evidence" value="ECO:0007669"/>
    <property type="project" value="InterPro"/>
</dbReference>
<dbReference type="Gene3D" id="3.90.1170.50">
    <property type="entry name" value="Aldehyde oxidase/xanthine dehydrogenase, a/b hammerhead"/>
    <property type="match status" value="1"/>
</dbReference>
<dbReference type="RefSeq" id="WP_257490656.1">
    <property type="nucleotide sequence ID" value="NZ_JANJZL010000014.1"/>
</dbReference>
<reference evidence="2" key="1">
    <citation type="submission" date="2022-07" db="EMBL/GenBank/DDBJ databases">
        <title>Enhanced cultured diversity of the mouse gut microbiota enables custom-made synthetic communities.</title>
        <authorList>
            <person name="Afrizal A."/>
        </authorList>
    </citation>
    <scope>NUCLEOTIDE SEQUENCE</scope>
    <source>
        <strain evidence="2">DSM 29482</strain>
    </source>
</reference>
<name>A0A9X2MK90_9FIRM</name>
<accession>A0A9X2MK90</accession>
<dbReference type="PANTHER" id="PTHR11908:SF157">
    <property type="entry name" value="XANTHINE DEHYDROGENASE SUBUNIT D-RELATED"/>
    <property type="match status" value="1"/>
</dbReference>
<gene>
    <name evidence="2" type="ORF">NSA23_14335</name>
</gene>
<keyword evidence="3" id="KW-1185">Reference proteome</keyword>
<dbReference type="SUPFAM" id="SSF54665">
    <property type="entry name" value="CO dehydrogenase molybdoprotein N-domain-like"/>
    <property type="match status" value="1"/>
</dbReference>
<dbReference type="InterPro" id="IPR036856">
    <property type="entry name" value="Ald_Oxase/Xan_DH_a/b_sf"/>
</dbReference>
<dbReference type="InterPro" id="IPR000674">
    <property type="entry name" value="Ald_Oxase/Xan_DH_a/b"/>
</dbReference>
<dbReference type="InterPro" id="IPR008274">
    <property type="entry name" value="AldOxase/xan_DH_MoCoBD1"/>
</dbReference>
<comment type="caution">
    <text evidence="2">The sequence shown here is derived from an EMBL/GenBank/DDBJ whole genome shotgun (WGS) entry which is preliminary data.</text>
</comment>
<dbReference type="InterPro" id="IPR016208">
    <property type="entry name" value="Ald_Oxase/xanthine_DH-like"/>
</dbReference>
<dbReference type="Pfam" id="PF02738">
    <property type="entry name" value="MoCoBD_1"/>
    <property type="match status" value="1"/>
</dbReference>
<dbReference type="Proteomes" id="UP001142078">
    <property type="component" value="Unassembled WGS sequence"/>
</dbReference>
<sequence>MRLDVVGKNLIRVDAYSKVTGKALYPQDIYMDGMAYGKTLRSEKPHAYIKVDTREAEKLEGIIKIFTYKDVPKNSHGVVFKDHEVFCEKKVRRIGDPIAFVVGESERVCELALKKIVVHYDELEGVFDPLLAMDENSPKVHESGNIMYYYKIRKGNIKEGFKNSHAIVENTYKTHMVDHAFLQPEAGVSFIDDKGRITIMVATQYPHYDREEVAANLNLPQDQIRIINTNVGGAFGGREDISLQTHLALAVYTLKIPVKVIYSREESFIAHSKRHSMIMKCKTGADKDGKLLAMKAVIIGDTGAYASWGTNVLRKAGVHITGPYYIPNVVVDSYAVYTNNPFAGAMRGFGVTQVPIAHEQQMDILAEELGMDPVSIRMINMFGKGSVTATGQVLTESVPLEECLEKVVEGMDFYHRGEEAK</sequence>
<evidence type="ECO:0000313" key="2">
    <source>
        <dbReference type="EMBL" id="MCR2045279.1"/>
    </source>
</evidence>
<dbReference type="EMBL" id="JANJZL010000014">
    <property type="protein sequence ID" value="MCR2045279.1"/>
    <property type="molecule type" value="Genomic_DNA"/>
</dbReference>
<dbReference type="GO" id="GO:0016491">
    <property type="term" value="F:oxidoreductase activity"/>
    <property type="evidence" value="ECO:0007669"/>
    <property type="project" value="InterPro"/>
</dbReference>
<dbReference type="SMART" id="SM01008">
    <property type="entry name" value="Ald_Xan_dh_C"/>
    <property type="match status" value="1"/>
</dbReference>
<proteinExistence type="predicted"/>
<protein>
    <submittedName>
        <fullName evidence="2">Molybdopterin-dependent oxidoreductase</fullName>
    </submittedName>
</protein>
<dbReference type="PANTHER" id="PTHR11908">
    <property type="entry name" value="XANTHINE DEHYDROGENASE"/>
    <property type="match status" value="1"/>
</dbReference>
<evidence type="ECO:0000313" key="3">
    <source>
        <dbReference type="Proteomes" id="UP001142078"/>
    </source>
</evidence>
<dbReference type="SUPFAM" id="SSF56003">
    <property type="entry name" value="Molybdenum cofactor-binding domain"/>
    <property type="match status" value="1"/>
</dbReference>